<dbReference type="EMBL" id="ML996565">
    <property type="protein sequence ID" value="KAF2762862.1"/>
    <property type="molecule type" value="Genomic_DNA"/>
</dbReference>
<feature type="compositionally biased region" description="Basic and acidic residues" evidence="1">
    <location>
        <begin position="18"/>
        <end position="36"/>
    </location>
</feature>
<protein>
    <submittedName>
        <fullName evidence="2">Uncharacterized protein</fullName>
    </submittedName>
</protein>
<feature type="compositionally biased region" description="Basic and acidic residues" evidence="1">
    <location>
        <begin position="66"/>
        <end position="75"/>
    </location>
</feature>
<feature type="region of interest" description="Disordered" evidence="1">
    <location>
        <begin position="8"/>
        <end position="187"/>
    </location>
</feature>
<organism evidence="2 3">
    <name type="scientific">Pseudovirgaria hyperparasitica</name>
    <dbReference type="NCBI Taxonomy" id="470096"/>
    <lineage>
        <taxon>Eukaryota</taxon>
        <taxon>Fungi</taxon>
        <taxon>Dikarya</taxon>
        <taxon>Ascomycota</taxon>
        <taxon>Pezizomycotina</taxon>
        <taxon>Dothideomycetes</taxon>
        <taxon>Dothideomycetes incertae sedis</taxon>
        <taxon>Acrospermales</taxon>
        <taxon>Acrospermaceae</taxon>
        <taxon>Pseudovirgaria</taxon>
    </lineage>
</organism>
<reference evidence="2" key="1">
    <citation type="journal article" date="2020" name="Stud. Mycol.">
        <title>101 Dothideomycetes genomes: a test case for predicting lifestyles and emergence of pathogens.</title>
        <authorList>
            <person name="Haridas S."/>
            <person name="Albert R."/>
            <person name="Binder M."/>
            <person name="Bloem J."/>
            <person name="Labutti K."/>
            <person name="Salamov A."/>
            <person name="Andreopoulos B."/>
            <person name="Baker S."/>
            <person name="Barry K."/>
            <person name="Bills G."/>
            <person name="Bluhm B."/>
            <person name="Cannon C."/>
            <person name="Castanera R."/>
            <person name="Culley D."/>
            <person name="Daum C."/>
            <person name="Ezra D."/>
            <person name="Gonzalez J."/>
            <person name="Henrissat B."/>
            <person name="Kuo A."/>
            <person name="Liang C."/>
            <person name="Lipzen A."/>
            <person name="Lutzoni F."/>
            <person name="Magnuson J."/>
            <person name="Mondo S."/>
            <person name="Nolan M."/>
            <person name="Ohm R."/>
            <person name="Pangilinan J."/>
            <person name="Park H.-J."/>
            <person name="Ramirez L."/>
            <person name="Alfaro M."/>
            <person name="Sun H."/>
            <person name="Tritt A."/>
            <person name="Yoshinaga Y."/>
            <person name="Zwiers L.-H."/>
            <person name="Turgeon B."/>
            <person name="Goodwin S."/>
            <person name="Spatafora J."/>
            <person name="Crous P."/>
            <person name="Grigoriev I."/>
        </authorList>
    </citation>
    <scope>NUCLEOTIDE SEQUENCE</scope>
    <source>
        <strain evidence="2">CBS 121739</strain>
    </source>
</reference>
<dbReference type="OrthoDB" id="3944683at2759"/>
<feature type="compositionally biased region" description="Polar residues" evidence="1">
    <location>
        <begin position="135"/>
        <end position="145"/>
    </location>
</feature>
<evidence type="ECO:0000313" key="2">
    <source>
        <dbReference type="EMBL" id="KAF2762862.1"/>
    </source>
</evidence>
<dbReference type="GeneID" id="54480620"/>
<feature type="compositionally biased region" description="Low complexity" evidence="1">
    <location>
        <begin position="312"/>
        <end position="325"/>
    </location>
</feature>
<evidence type="ECO:0000256" key="1">
    <source>
        <dbReference type="SAM" id="MobiDB-lite"/>
    </source>
</evidence>
<feature type="compositionally biased region" description="Low complexity" evidence="1">
    <location>
        <begin position="239"/>
        <end position="249"/>
    </location>
</feature>
<proteinExistence type="predicted"/>
<dbReference type="Proteomes" id="UP000799437">
    <property type="component" value="Unassembled WGS sequence"/>
</dbReference>
<gene>
    <name evidence="2" type="ORF">EJ05DRAFT_17802</name>
</gene>
<dbReference type="RefSeq" id="XP_033605313.1">
    <property type="nucleotide sequence ID" value="XM_033739566.1"/>
</dbReference>
<name>A0A6A6WL19_9PEZI</name>
<feature type="region of interest" description="Disordered" evidence="1">
    <location>
        <begin position="224"/>
        <end position="253"/>
    </location>
</feature>
<keyword evidence="3" id="KW-1185">Reference proteome</keyword>
<feature type="compositionally biased region" description="Low complexity" evidence="1">
    <location>
        <begin position="151"/>
        <end position="161"/>
    </location>
</feature>
<feature type="compositionally biased region" description="Basic residues" evidence="1">
    <location>
        <begin position="99"/>
        <end position="108"/>
    </location>
</feature>
<accession>A0A6A6WL19</accession>
<feature type="compositionally biased region" description="Low complexity" evidence="1">
    <location>
        <begin position="171"/>
        <end position="187"/>
    </location>
</feature>
<dbReference type="AlphaFoldDB" id="A0A6A6WL19"/>
<evidence type="ECO:0000313" key="3">
    <source>
        <dbReference type="Proteomes" id="UP000799437"/>
    </source>
</evidence>
<sequence>MCWFPLFKSSKRRKKAPSKRESVSEKSAYDDQDDRRRGRRQSHQAQSAHYNTFGAADPLRSHKPHLRVDVPDRVNRHVRVHLPSSSTEMLLNPRPERSRQHRQRHHRSTTTLRGRGAKRDPPVKTKRKPPGQTKKMPSSKSAQKQEWQRIPSPSSASTSTSSRKHRRHHTTTQPQQRQQQQPQPQDYTHYTQPYYETAQYRHYYDQYRQYYQQQQHYYTQYQQTQTPAYTRSHSRTRSNSRPNTSARRAQPTPDTRFAVRAATNTALERIRRDAFTRSPPQAQQPALRRTRATVDTAQTPFHWDCVADASSSARASASVGASGQQRRLRRL</sequence>
<feature type="region of interest" description="Disordered" evidence="1">
    <location>
        <begin position="312"/>
        <end position="331"/>
    </location>
</feature>